<organism evidence="1 2">
    <name type="scientific">Diversispora epigaea</name>
    <dbReference type="NCBI Taxonomy" id="1348612"/>
    <lineage>
        <taxon>Eukaryota</taxon>
        <taxon>Fungi</taxon>
        <taxon>Fungi incertae sedis</taxon>
        <taxon>Mucoromycota</taxon>
        <taxon>Glomeromycotina</taxon>
        <taxon>Glomeromycetes</taxon>
        <taxon>Diversisporales</taxon>
        <taxon>Diversisporaceae</taxon>
        <taxon>Diversispora</taxon>
    </lineage>
</organism>
<name>A0A397I7Z1_9GLOM</name>
<dbReference type="AlphaFoldDB" id="A0A397I7Z1"/>
<dbReference type="Proteomes" id="UP000266861">
    <property type="component" value="Unassembled WGS sequence"/>
</dbReference>
<reference evidence="1 2" key="1">
    <citation type="submission" date="2018-08" db="EMBL/GenBank/DDBJ databases">
        <title>Genome and evolution of the arbuscular mycorrhizal fungus Diversispora epigaea (formerly Glomus versiforme) and its bacterial endosymbionts.</title>
        <authorList>
            <person name="Sun X."/>
            <person name="Fei Z."/>
            <person name="Harrison M."/>
        </authorList>
    </citation>
    <scope>NUCLEOTIDE SEQUENCE [LARGE SCALE GENOMIC DNA]</scope>
    <source>
        <strain evidence="1 2">IT104</strain>
    </source>
</reference>
<dbReference type="OrthoDB" id="2312053at2759"/>
<comment type="caution">
    <text evidence="1">The sequence shown here is derived from an EMBL/GenBank/DDBJ whole genome shotgun (WGS) entry which is preliminary data.</text>
</comment>
<proteinExistence type="predicted"/>
<sequence length="99" mass="11429">MNFTSSTKTLSSSDTKFHFVVSTLDVINIFDTQTDSQRPIIWIPLRRLALSESIKLFNEITENLNGHRLFIIKKCIADCTDTYSSLIERFARNLNLLFV</sequence>
<dbReference type="EMBL" id="PQFF01000231">
    <property type="protein sequence ID" value="RHZ71881.1"/>
    <property type="molecule type" value="Genomic_DNA"/>
</dbReference>
<evidence type="ECO:0000313" key="1">
    <source>
        <dbReference type="EMBL" id="RHZ71881.1"/>
    </source>
</evidence>
<keyword evidence="2" id="KW-1185">Reference proteome</keyword>
<gene>
    <name evidence="1" type="ORF">Glove_251g25</name>
</gene>
<evidence type="ECO:0000313" key="2">
    <source>
        <dbReference type="Proteomes" id="UP000266861"/>
    </source>
</evidence>
<accession>A0A397I7Z1</accession>
<protein>
    <submittedName>
        <fullName evidence="1">Uncharacterized protein</fullName>
    </submittedName>
</protein>